<dbReference type="NCBIfam" id="TIGR03723">
    <property type="entry name" value="T6A_TsaD_YgjD"/>
    <property type="match status" value="1"/>
</dbReference>
<dbReference type="InterPro" id="IPR017861">
    <property type="entry name" value="KAE1/TsaD"/>
</dbReference>
<evidence type="ECO:0000256" key="2">
    <source>
        <dbReference type="ARBA" id="ARBA00022490"/>
    </source>
</evidence>
<evidence type="ECO:0000256" key="6">
    <source>
        <dbReference type="ARBA" id="ARBA00023004"/>
    </source>
</evidence>
<dbReference type="GO" id="GO:0046872">
    <property type="term" value="F:metal ion binding"/>
    <property type="evidence" value="ECO:0007669"/>
    <property type="project" value="UniProtKB-KW"/>
</dbReference>
<dbReference type="GO" id="GO:0061711">
    <property type="term" value="F:tRNA N(6)-L-threonylcarbamoyladenine synthase activity"/>
    <property type="evidence" value="ECO:0007669"/>
    <property type="project" value="UniProtKB-EC"/>
</dbReference>
<dbReference type="EC" id="2.3.1.234" evidence="1"/>
<keyword evidence="7" id="KW-0012">Acyltransferase</keyword>
<dbReference type="PANTHER" id="PTHR11735:SF6">
    <property type="entry name" value="TRNA N6-ADENOSINE THREONYLCARBAMOYLTRANSFERASE, MITOCHONDRIAL"/>
    <property type="match status" value="1"/>
</dbReference>
<keyword evidence="4" id="KW-0819">tRNA processing</keyword>
<dbReference type="Proteomes" id="UP000176547">
    <property type="component" value="Unassembled WGS sequence"/>
</dbReference>
<keyword evidence="6" id="KW-0408">Iron</keyword>
<gene>
    <name evidence="10" type="ORF">A3K06_02320</name>
</gene>
<dbReference type="InterPro" id="IPR043129">
    <property type="entry name" value="ATPase_NBD"/>
</dbReference>
<dbReference type="EMBL" id="MFEG01000069">
    <property type="protein sequence ID" value="OGE74486.1"/>
    <property type="molecule type" value="Genomic_DNA"/>
</dbReference>
<evidence type="ECO:0000256" key="4">
    <source>
        <dbReference type="ARBA" id="ARBA00022694"/>
    </source>
</evidence>
<dbReference type="NCBIfam" id="TIGR00329">
    <property type="entry name" value="gcp_kae1"/>
    <property type="match status" value="1"/>
</dbReference>
<organism evidence="10 11">
    <name type="scientific">Candidatus Doudnabacteria bacterium RIFCSPHIGHO2_01_52_17</name>
    <dbReference type="NCBI Taxonomy" id="1817820"/>
    <lineage>
        <taxon>Bacteria</taxon>
        <taxon>Candidatus Doudnaibacteriota</taxon>
    </lineage>
</organism>
<evidence type="ECO:0000256" key="7">
    <source>
        <dbReference type="ARBA" id="ARBA00023315"/>
    </source>
</evidence>
<dbReference type="PRINTS" id="PR00789">
    <property type="entry name" value="OSIALOPTASE"/>
</dbReference>
<dbReference type="SUPFAM" id="SSF53067">
    <property type="entry name" value="Actin-like ATPase domain"/>
    <property type="match status" value="2"/>
</dbReference>
<dbReference type="FunFam" id="3.30.420.40:FF:000040">
    <property type="entry name" value="tRNA N6-adenosine threonylcarbamoyltransferase"/>
    <property type="match status" value="1"/>
</dbReference>
<dbReference type="Gene3D" id="3.30.420.40">
    <property type="match status" value="2"/>
</dbReference>
<feature type="domain" description="Gcp-like" evidence="9">
    <location>
        <begin position="1"/>
        <end position="277"/>
    </location>
</feature>
<accession>A0A1F5N9Y7</accession>
<evidence type="ECO:0000313" key="11">
    <source>
        <dbReference type="Proteomes" id="UP000176547"/>
    </source>
</evidence>
<dbReference type="Pfam" id="PF00814">
    <property type="entry name" value="TsaD"/>
    <property type="match status" value="1"/>
</dbReference>
<dbReference type="GO" id="GO:0002949">
    <property type="term" value="P:tRNA threonylcarbamoyladenosine modification"/>
    <property type="evidence" value="ECO:0007669"/>
    <property type="project" value="InterPro"/>
</dbReference>
<dbReference type="PANTHER" id="PTHR11735">
    <property type="entry name" value="TRNA N6-ADENOSINE THREONYLCARBAMOYLTRANSFERASE"/>
    <property type="match status" value="1"/>
</dbReference>
<evidence type="ECO:0000259" key="9">
    <source>
        <dbReference type="Pfam" id="PF00814"/>
    </source>
</evidence>
<dbReference type="AlphaFoldDB" id="A0A1F5N9Y7"/>
<protein>
    <recommendedName>
        <fullName evidence="1">N(6)-L-threonylcarbamoyladenine synthase</fullName>
        <ecNumber evidence="1">2.3.1.234</ecNumber>
    </recommendedName>
</protein>
<dbReference type="InterPro" id="IPR022450">
    <property type="entry name" value="TsaD"/>
</dbReference>
<keyword evidence="3 10" id="KW-0808">Transferase</keyword>
<feature type="non-terminal residue" evidence="10">
    <location>
        <position position="1"/>
    </location>
</feature>
<comment type="caution">
    <text evidence="10">The sequence shown here is derived from an EMBL/GenBank/DDBJ whole genome shotgun (WGS) entry which is preliminary data.</text>
</comment>
<evidence type="ECO:0000256" key="8">
    <source>
        <dbReference type="ARBA" id="ARBA00048117"/>
    </source>
</evidence>
<dbReference type="InterPro" id="IPR000905">
    <property type="entry name" value="Gcp-like_dom"/>
</dbReference>
<proteinExistence type="predicted"/>
<reference evidence="10 11" key="1">
    <citation type="journal article" date="2016" name="Nat. Commun.">
        <title>Thousands of microbial genomes shed light on interconnected biogeochemical processes in an aquifer system.</title>
        <authorList>
            <person name="Anantharaman K."/>
            <person name="Brown C.T."/>
            <person name="Hug L.A."/>
            <person name="Sharon I."/>
            <person name="Castelle C.J."/>
            <person name="Probst A.J."/>
            <person name="Thomas B.C."/>
            <person name="Singh A."/>
            <person name="Wilkins M.J."/>
            <person name="Karaoz U."/>
            <person name="Brodie E.L."/>
            <person name="Williams K.H."/>
            <person name="Hubbard S.S."/>
            <person name="Banfield J.F."/>
        </authorList>
    </citation>
    <scope>NUCLEOTIDE SEQUENCE [LARGE SCALE GENOMIC DNA]</scope>
</reference>
<evidence type="ECO:0000256" key="3">
    <source>
        <dbReference type="ARBA" id="ARBA00022679"/>
    </source>
</evidence>
<evidence type="ECO:0000256" key="5">
    <source>
        <dbReference type="ARBA" id="ARBA00022723"/>
    </source>
</evidence>
<comment type="catalytic activity">
    <reaction evidence="8">
        <text>L-threonylcarbamoyladenylate + adenosine(37) in tRNA = N(6)-L-threonylcarbamoyladenosine(37) in tRNA + AMP + H(+)</text>
        <dbReference type="Rhea" id="RHEA:37059"/>
        <dbReference type="Rhea" id="RHEA-COMP:10162"/>
        <dbReference type="Rhea" id="RHEA-COMP:10163"/>
        <dbReference type="ChEBI" id="CHEBI:15378"/>
        <dbReference type="ChEBI" id="CHEBI:73682"/>
        <dbReference type="ChEBI" id="CHEBI:74411"/>
        <dbReference type="ChEBI" id="CHEBI:74418"/>
        <dbReference type="ChEBI" id="CHEBI:456215"/>
        <dbReference type="EC" id="2.3.1.234"/>
    </reaction>
</comment>
<keyword evidence="2" id="KW-0963">Cytoplasm</keyword>
<evidence type="ECO:0000256" key="1">
    <source>
        <dbReference type="ARBA" id="ARBA00012156"/>
    </source>
</evidence>
<name>A0A1F5N9Y7_9BACT</name>
<evidence type="ECO:0000313" key="10">
    <source>
        <dbReference type="EMBL" id="OGE74486.1"/>
    </source>
</evidence>
<keyword evidence="5" id="KW-0479">Metal-binding</keyword>
<sequence>VPNLAKREHRKNLPILLKRALKEVELPNGSSTSKLDAVAVTYGPGLEPALWEGIEFAKKLAKKWKVPLVPVNHLEGHIYSALMHETRFAIHDSNLFPLLTLIVSGGHTELVLSKKHLDYKILGETLDDAVGEAFDKVARMLGLGYPGGPKLAKLAEQGNPKAINFPRPMLHSKDLNFSFSGLKTSVLYRLRELGKIGAKTKTDIAASFEEAVVDVLTKKTLEALKQYRPKTAALGGGVAANDRLRKELPHKLIAENYQTNILLPEKTFTGDNAAMIAVAGYYRLKARKFSKSPGSMRAIGNLKL</sequence>